<proteinExistence type="predicted"/>
<dbReference type="InterPro" id="IPR028203">
    <property type="entry name" value="PSII_CF48-like_dom"/>
</dbReference>
<gene>
    <name evidence="5" type="ORF">SAMN04488038_111115</name>
</gene>
<evidence type="ECO:0000313" key="5">
    <source>
        <dbReference type="EMBL" id="SEQ84876.1"/>
    </source>
</evidence>
<dbReference type="InterPro" id="IPR015943">
    <property type="entry name" value="WD40/YVTN_repeat-like_dom_sf"/>
</dbReference>
<organism evidence="5 6">
    <name type="scientific">Solimonas aquatica</name>
    <dbReference type="NCBI Taxonomy" id="489703"/>
    <lineage>
        <taxon>Bacteria</taxon>
        <taxon>Pseudomonadati</taxon>
        <taxon>Pseudomonadota</taxon>
        <taxon>Gammaproteobacteria</taxon>
        <taxon>Nevskiales</taxon>
        <taxon>Nevskiaceae</taxon>
        <taxon>Solimonas</taxon>
    </lineage>
</organism>
<feature type="domain" description="Photosynthesis system II assembly factor Ycf48/Hcf136-like" evidence="4">
    <location>
        <begin position="82"/>
        <end position="131"/>
    </location>
</feature>
<reference evidence="5 6" key="1">
    <citation type="submission" date="2016-10" db="EMBL/GenBank/DDBJ databases">
        <authorList>
            <person name="de Groot N.N."/>
        </authorList>
    </citation>
    <scope>NUCLEOTIDE SEQUENCE [LARGE SCALE GENOMIC DNA]</scope>
    <source>
        <strain evidence="5 6">DSM 25927</strain>
    </source>
</reference>
<evidence type="ECO:0000256" key="2">
    <source>
        <dbReference type="ARBA" id="ARBA00023276"/>
    </source>
</evidence>
<dbReference type="GO" id="GO:0009523">
    <property type="term" value="C:photosystem II"/>
    <property type="evidence" value="ECO:0007669"/>
    <property type="project" value="UniProtKB-KW"/>
</dbReference>
<dbReference type="PANTHER" id="PTHR47199">
    <property type="entry name" value="PHOTOSYSTEM II STABILITY/ASSEMBLY FACTOR HCF136, CHLOROPLASTIC"/>
    <property type="match status" value="1"/>
</dbReference>
<dbReference type="SUPFAM" id="SSF110296">
    <property type="entry name" value="Oligoxyloglucan reducing end-specific cellobiohydrolase"/>
    <property type="match status" value="1"/>
</dbReference>
<dbReference type="AlphaFoldDB" id="A0A1H9JDG8"/>
<feature type="chain" id="PRO_5011491910" description="Photosynthesis system II assembly factor Ycf48/Hcf136-like domain-containing protein" evidence="3">
    <location>
        <begin position="33"/>
        <end position="339"/>
    </location>
</feature>
<dbReference type="RefSeq" id="WP_093287640.1">
    <property type="nucleotide sequence ID" value="NZ_FOFS01000011.1"/>
</dbReference>
<dbReference type="OrthoDB" id="9813892at2"/>
<keyword evidence="1" id="KW-0602">Photosynthesis</keyword>
<evidence type="ECO:0000259" key="4">
    <source>
        <dbReference type="Pfam" id="PF14870"/>
    </source>
</evidence>
<feature type="signal peptide" evidence="3">
    <location>
        <begin position="1"/>
        <end position="32"/>
    </location>
</feature>
<sequence length="339" mass="35344">MSPKTKRNRKTMSTMLKTTLALALLGGVAVHAQDAQTPAAQPKPQAALMVAKASSGVMFDVSAVDGGLVAVGGYGNILRSQDGRQWQQVASPVDTALTWLSFADAREGWAVGHDAVILHSRDGGASWKLQSFEPALNAPLFSVAVLDKQTVVAVGAFGTMKLTQDGGEHWRDADAAADPVRSAKSHLFAITKLRDQRLMVVGETGLMGVSADGVSWQKLDAVYEGSLFGVQPWGEHGAIVYGLLGNIFACEEVGKAPWRKIETQSTASLFGGTPLPDGSVALVGANGTVTRIAAEGVSLIAGKGDEAGRAGTWTGATLFKGQLLLAGESGLQLMALPRP</sequence>
<evidence type="ECO:0000256" key="3">
    <source>
        <dbReference type="SAM" id="SignalP"/>
    </source>
</evidence>
<evidence type="ECO:0000256" key="1">
    <source>
        <dbReference type="ARBA" id="ARBA00022531"/>
    </source>
</evidence>
<evidence type="ECO:0000313" key="6">
    <source>
        <dbReference type="Proteomes" id="UP000199233"/>
    </source>
</evidence>
<dbReference type="Gene3D" id="2.130.10.10">
    <property type="entry name" value="YVTN repeat-like/Quinoprotein amine dehydrogenase"/>
    <property type="match status" value="1"/>
</dbReference>
<dbReference type="Pfam" id="PF14870">
    <property type="entry name" value="PSII_BNR"/>
    <property type="match status" value="1"/>
</dbReference>
<dbReference type="Proteomes" id="UP000199233">
    <property type="component" value="Unassembled WGS sequence"/>
</dbReference>
<dbReference type="PANTHER" id="PTHR47199:SF2">
    <property type="entry name" value="PHOTOSYSTEM II STABILITY_ASSEMBLY FACTOR HCF136, CHLOROPLASTIC"/>
    <property type="match status" value="1"/>
</dbReference>
<dbReference type="STRING" id="489703.SAMN04488038_111115"/>
<keyword evidence="2" id="KW-0604">Photosystem II</keyword>
<dbReference type="CDD" id="cd15482">
    <property type="entry name" value="Sialidase_non-viral"/>
    <property type="match status" value="1"/>
</dbReference>
<dbReference type="EMBL" id="FOFS01000011">
    <property type="protein sequence ID" value="SEQ84876.1"/>
    <property type="molecule type" value="Genomic_DNA"/>
</dbReference>
<keyword evidence="3" id="KW-0732">Signal</keyword>
<name>A0A1H9JDG8_9GAMM</name>
<keyword evidence="6" id="KW-1185">Reference proteome</keyword>
<dbReference type="GO" id="GO:0015979">
    <property type="term" value="P:photosynthesis"/>
    <property type="evidence" value="ECO:0007669"/>
    <property type="project" value="UniProtKB-KW"/>
</dbReference>
<protein>
    <recommendedName>
        <fullName evidence="4">Photosynthesis system II assembly factor Ycf48/Hcf136-like domain-containing protein</fullName>
    </recommendedName>
</protein>
<accession>A0A1H9JDG8</accession>